<organism evidence="5 6">
    <name type="scientific">Methylobacterium cerastii</name>
    <dbReference type="NCBI Taxonomy" id="932741"/>
    <lineage>
        <taxon>Bacteria</taxon>
        <taxon>Pseudomonadati</taxon>
        <taxon>Pseudomonadota</taxon>
        <taxon>Alphaproteobacteria</taxon>
        <taxon>Hyphomicrobiales</taxon>
        <taxon>Methylobacteriaceae</taxon>
        <taxon>Methylobacterium</taxon>
    </lineage>
</organism>
<dbReference type="RefSeq" id="WP_147761697.1">
    <property type="nucleotide sequence ID" value="NZ_BPQG01000034.1"/>
</dbReference>
<dbReference type="PANTHER" id="PTHR32089">
    <property type="entry name" value="METHYL-ACCEPTING CHEMOTAXIS PROTEIN MCPB"/>
    <property type="match status" value="1"/>
</dbReference>
<dbReference type="InterPro" id="IPR004090">
    <property type="entry name" value="Chemotax_Me-accpt_rcpt"/>
</dbReference>
<dbReference type="InterPro" id="IPR004089">
    <property type="entry name" value="MCPsignal_dom"/>
</dbReference>
<evidence type="ECO:0000256" key="1">
    <source>
        <dbReference type="ARBA" id="ARBA00023224"/>
    </source>
</evidence>
<name>A0ABQ4QHI7_9HYPH</name>
<comment type="caution">
    <text evidence="5">The sequence shown here is derived from an EMBL/GenBank/DDBJ whole genome shotgun (WGS) entry which is preliminary data.</text>
</comment>
<dbReference type="SUPFAM" id="SSF58104">
    <property type="entry name" value="Methyl-accepting chemotaxis protein (MCP) signaling domain"/>
    <property type="match status" value="1"/>
</dbReference>
<reference evidence="5 6" key="1">
    <citation type="journal article" date="2021" name="Front. Microbiol.">
        <title>Comprehensive Comparative Genomics and Phenotyping of Methylobacterium Species.</title>
        <authorList>
            <person name="Alessa O."/>
            <person name="Ogura Y."/>
            <person name="Fujitani Y."/>
            <person name="Takami H."/>
            <person name="Hayashi T."/>
            <person name="Sahin N."/>
            <person name="Tani A."/>
        </authorList>
    </citation>
    <scope>NUCLEOTIDE SEQUENCE [LARGE SCALE GENOMIC DNA]</scope>
    <source>
        <strain evidence="5 6">DSM 23679</strain>
    </source>
</reference>
<dbReference type="Proteomes" id="UP001055117">
    <property type="component" value="Unassembled WGS sequence"/>
</dbReference>
<protein>
    <submittedName>
        <fullName evidence="5">Chromosome partition protein Smc</fullName>
    </submittedName>
</protein>
<gene>
    <name evidence="5" type="primary">smc_2</name>
    <name evidence="5" type="ORF">AFCDBAGC_2366</name>
</gene>
<dbReference type="EMBL" id="BPQG01000034">
    <property type="protein sequence ID" value="GJD44499.1"/>
    <property type="molecule type" value="Genomic_DNA"/>
</dbReference>
<accession>A0ABQ4QHI7</accession>
<sequence>MLSFFRKARIETPALSVVAPGGLDCTAEAPEQAIKPVSVPPADPEALRLPGRLSAAASSAGTSIGWLTHDSAQVADQARLIAAASEELAASTSEIAARSQTSAETAERAREGIAICAGDMRRAGERMQEIQAGTSEIGGRLDGFAAAARRIEEMATAIASISAQTNLLALNATIEAARAGEAGRGFAVVAGEVKALSGQTARATDEIRARLSALQTELSAMHAAVGHSRAAVAAGSEVMDRANARVEAESAAVAEAASEMRALAEVMEQQIAATGEIASNVGRIAAGTEKSRGEIKDAIGELEALEAMSRTLLDRLDGDPLAVALARLPADCAAWKRRLASVLVGVVPHTGMMAIVADPILPANVRAGVIAAAAQAAALCAGVKVQDWDAATVAFQAFDAATATTLAAAAAADAAVLAA</sequence>
<evidence type="ECO:0000313" key="6">
    <source>
        <dbReference type="Proteomes" id="UP001055117"/>
    </source>
</evidence>
<dbReference type="PANTHER" id="PTHR32089:SF112">
    <property type="entry name" value="LYSOZYME-LIKE PROTEIN-RELATED"/>
    <property type="match status" value="1"/>
</dbReference>
<evidence type="ECO:0000259" key="4">
    <source>
        <dbReference type="PROSITE" id="PS50111"/>
    </source>
</evidence>
<evidence type="ECO:0000256" key="3">
    <source>
        <dbReference type="PROSITE-ProRule" id="PRU00284"/>
    </source>
</evidence>
<dbReference type="Pfam" id="PF00015">
    <property type="entry name" value="MCPsignal"/>
    <property type="match status" value="1"/>
</dbReference>
<keyword evidence="1 3" id="KW-0807">Transducer</keyword>
<dbReference type="PRINTS" id="PR00260">
    <property type="entry name" value="CHEMTRNSDUCR"/>
</dbReference>
<feature type="domain" description="Methyl-accepting transducer" evidence="4">
    <location>
        <begin position="49"/>
        <end position="285"/>
    </location>
</feature>
<dbReference type="Gene3D" id="1.10.287.950">
    <property type="entry name" value="Methyl-accepting chemotaxis protein"/>
    <property type="match status" value="1"/>
</dbReference>
<evidence type="ECO:0000256" key="2">
    <source>
        <dbReference type="ARBA" id="ARBA00029447"/>
    </source>
</evidence>
<evidence type="ECO:0000313" key="5">
    <source>
        <dbReference type="EMBL" id="GJD44499.1"/>
    </source>
</evidence>
<dbReference type="SMART" id="SM00283">
    <property type="entry name" value="MA"/>
    <property type="match status" value="1"/>
</dbReference>
<comment type="similarity">
    <text evidence="2">Belongs to the methyl-accepting chemotaxis (MCP) protein family.</text>
</comment>
<dbReference type="PROSITE" id="PS50111">
    <property type="entry name" value="CHEMOTAXIS_TRANSDUC_2"/>
    <property type="match status" value="1"/>
</dbReference>
<proteinExistence type="inferred from homology"/>
<keyword evidence="6" id="KW-1185">Reference proteome</keyword>